<protein>
    <submittedName>
        <fullName evidence="1">Uncharacterized protein</fullName>
    </submittedName>
</protein>
<organism evidence="1 2">
    <name type="scientific">Pseudomonas corrugata</name>
    <dbReference type="NCBI Taxonomy" id="47879"/>
    <lineage>
        <taxon>Bacteria</taxon>
        <taxon>Pseudomonadati</taxon>
        <taxon>Pseudomonadota</taxon>
        <taxon>Gammaproteobacteria</taxon>
        <taxon>Pseudomonadales</taxon>
        <taxon>Pseudomonadaceae</taxon>
        <taxon>Pseudomonas</taxon>
    </lineage>
</organism>
<dbReference type="Proteomes" id="UP000270661">
    <property type="component" value="Unassembled WGS sequence"/>
</dbReference>
<reference evidence="1 2" key="1">
    <citation type="submission" date="2018-08" db="EMBL/GenBank/DDBJ databases">
        <title>Recombination of ecologically and evolutionarily significant loci maintains genetic cohesion in the Pseudomonas syringae species complex.</title>
        <authorList>
            <person name="Dillon M."/>
            <person name="Thakur S."/>
            <person name="Almeida R.N.D."/>
            <person name="Weir B.S."/>
            <person name="Guttman D.S."/>
        </authorList>
    </citation>
    <scope>NUCLEOTIDE SEQUENCE [LARGE SCALE GENOMIC DNA]</scope>
    <source>
        <strain evidence="1 2">NCPPB2445</strain>
    </source>
</reference>
<comment type="caution">
    <text evidence="1">The sequence shown here is derived from an EMBL/GenBank/DDBJ whole genome shotgun (WGS) entry which is preliminary data.</text>
</comment>
<dbReference type="STRING" id="47879.AXG94_13020"/>
<dbReference type="EMBL" id="RBOJ01000090">
    <property type="protein sequence ID" value="RMM46716.1"/>
    <property type="molecule type" value="Genomic_DNA"/>
</dbReference>
<evidence type="ECO:0000313" key="1">
    <source>
        <dbReference type="EMBL" id="RMM46716.1"/>
    </source>
</evidence>
<name>A0A3M3EDK2_9PSED</name>
<proteinExistence type="predicted"/>
<gene>
    <name evidence="1" type="ORF">ALQ77_00574</name>
</gene>
<accession>A0A3M3EDK2</accession>
<evidence type="ECO:0000313" key="2">
    <source>
        <dbReference type="Proteomes" id="UP000270661"/>
    </source>
</evidence>
<keyword evidence="2" id="KW-1185">Reference proteome</keyword>
<dbReference type="AlphaFoldDB" id="A0A3M3EDK2"/>
<sequence>MFPDHIPTVFGPSYKRPSIVPRIEDDYHRKCYEGCELILHRHKKLSGLTVARSAPMGTMFNVNQWSLDMKNTLTGCTWLLLLFINHVKAGEITCPAIAEVREHLKLSDVKSIEVQDDREWADQGAIKMVDPASMKLNGAEFALHDIDVPQTPGRATLTCAYASVNLALQYLQVQPPFSEWTNRRCENLALQVCNLINADDFNLSF</sequence>